<proteinExistence type="predicted"/>
<dbReference type="PROSITE" id="PS51257">
    <property type="entry name" value="PROKAR_LIPOPROTEIN"/>
    <property type="match status" value="1"/>
</dbReference>
<protein>
    <recommendedName>
        <fullName evidence="4">DUF3558 domain-containing protein</fullName>
    </recommendedName>
</protein>
<evidence type="ECO:0000313" key="2">
    <source>
        <dbReference type="EMBL" id="UQS23041.1"/>
    </source>
</evidence>
<sequence length="330" mass="34192">MLRVARPRRFVPVVLLALAVSACGGPDLGKQNFPRTTVTQTSAAAVPVDDPEVALDVQRTVDPCGLLRGDTVSGVGTPVEDSLYDDELDSCSVGVTDAGGKQARLSLTLGDNLALSMAREAGVVEGLPVVENDLDNPDTAENEGCVVSAVTHRTSSLGISVQVTYEGGDACGAGMTVIREVVAKMHAGPPRLSRPANSAVPLDPCALADDAVVAEVLGRGTEKGASGLHDCHWSGGNADGYLRISETVEPSEGDNGTRVDLGGGVTGYQEKRTNAGNSCVIAWTHLKTGDGEGEIVKFTYDNFHDDAAGDDSCGKARRIVGTILPKLPKS</sequence>
<dbReference type="EMBL" id="CP091196">
    <property type="protein sequence ID" value="UQS23041.1"/>
    <property type="molecule type" value="Genomic_DNA"/>
</dbReference>
<accession>A0ABY4NSI4</accession>
<feature type="signal peptide" evidence="1">
    <location>
        <begin position="1"/>
        <end position="24"/>
    </location>
</feature>
<reference evidence="2" key="1">
    <citation type="submission" date="2022-01" db="EMBL/GenBank/DDBJ databases">
        <title>PSI-footprinting approach for the identification of protein synthesis inhibitor producers.</title>
        <authorList>
            <person name="Handel F."/>
            <person name="Kulik A."/>
            <person name="Wex K.W."/>
            <person name="Berscheid A."/>
            <person name="Saur J.S."/>
            <person name="Winkler A."/>
            <person name="Wibberg D."/>
            <person name="Kalinowski J."/>
            <person name="Broetz-Oesterhelt H."/>
            <person name="Mast Y."/>
        </authorList>
    </citation>
    <scope>NUCLEOTIDE SEQUENCE</scope>
    <source>
        <strain evidence="2">KNN 49.3e</strain>
    </source>
</reference>
<evidence type="ECO:0000313" key="3">
    <source>
        <dbReference type="Proteomes" id="UP000830158"/>
    </source>
</evidence>
<keyword evidence="3" id="KW-1185">Reference proteome</keyword>
<name>A0ABY4NSI4_9PSEU</name>
<gene>
    <name evidence="2" type="ORF">L1857_09535</name>
</gene>
<keyword evidence="1" id="KW-0732">Signal</keyword>
<organism evidence="2 3">
    <name type="scientific">Amycolatopsis thermalba</name>
    <dbReference type="NCBI Taxonomy" id="944492"/>
    <lineage>
        <taxon>Bacteria</taxon>
        <taxon>Bacillati</taxon>
        <taxon>Actinomycetota</taxon>
        <taxon>Actinomycetes</taxon>
        <taxon>Pseudonocardiales</taxon>
        <taxon>Pseudonocardiaceae</taxon>
        <taxon>Amycolatopsis</taxon>
    </lineage>
</organism>
<evidence type="ECO:0000256" key="1">
    <source>
        <dbReference type="SAM" id="SignalP"/>
    </source>
</evidence>
<dbReference type="RefSeq" id="WP_249464867.1">
    <property type="nucleotide sequence ID" value="NZ_CP091196.1"/>
</dbReference>
<dbReference type="Proteomes" id="UP000830158">
    <property type="component" value="Chromosome"/>
</dbReference>
<feature type="chain" id="PRO_5046093262" description="DUF3558 domain-containing protein" evidence="1">
    <location>
        <begin position="25"/>
        <end position="330"/>
    </location>
</feature>
<evidence type="ECO:0008006" key="4">
    <source>
        <dbReference type="Google" id="ProtNLM"/>
    </source>
</evidence>